<dbReference type="PANTHER" id="PTHR12280">
    <property type="entry name" value="PANTOTHENATE KINASE"/>
    <property type="match status" value="1"/>
</dbReference>
<keyword evidence="5" id="KW-0378">Hydrolase</keyword>
<dbReference type="PANTHER" id="PTHR12280:SF35">
    <property type="entry name" value="4'-PHOSPHOPANTETHEINE PHOSPHATASE"/>
    <property type="match status" value="1"/>
</dbReference>
<dbReference type="EMBL" id="CM008974">
    <property type="protein sequence ID" value="PNW73784.1"/>
    <property type="molecule type" value="Genomic_DNA"/>
</dbReference>
<dbReference type="AlphaFoldDB" id="A8HSN7"/>
<feature type="domain" description="Damage-control phosphatase ARMT1-like metal-binding" evidence="7">
    <location>
        <begin position="252"/>
        <end position="402"/>
    </location>
</feature>
<dbReference type="InParanoid" id="A8HSN7"/>
<evidence type="ECO:0000259" key="7">
    <source>
        <dbReference type="Pfam" id="PF01937"/>
    </source>
</evidence>
<evidence type="ECO:0000256" key="6">
    <source>
        <dbReference type="ARBA" id="ARBA00023211"/>
    </source>
</evidence>
<evidence type="ECO:0000313" key="8">
    <source>
        <dbReference type="EMBL" id="PNW73784.1"/>
    </source>
</evidence>
<dbReference type="OrthoDB" id="498611at2759"/>
<keyword evidence="3" id="KW-0533">Nickel</keyword>
<accession>A8HSN7</accession>
<evidence type="ECO:0000256" key="3">
    <source>
        <dbReference type="ARBA" id="ARBA00022596"/>
    </source>
</evidence>
<evidence type="ECO:0000313" key="9">
    <source>
        <dbReference type="Proteomes" id="UP000006906"/>
    </source>
</evidence>
<dbReference type="Gene3D" id="3.40.50.10880">
    <property type="entry name" value="Uncharacterised protein PF01937, DUF89, domain 3"/>
    <property type="match status" value="1"/>
</dbReference>
<keyword evidence="6" id="KW-0464">Manganese</keyword>
<evidence type="ECO:0000256" key="2">
    <source>
        <dbReference type="ARBA" id="ARBA00001967"/>
    </source>
</evidence>
<dbReference type="GO" id="GO:0005634">
    <property type="term" value="C:nucleus"/>
    <property type="evidence" value="ECO:0000318"/>
    <property type="project" value="GO_Central"/>
</dbReference>
<sequence>MSRLAQLLPGYACNTFDYANRSASIEDGLPTYRDWIEVFRKSIPTFKSHALTDKTVPEDQREAAAERFAADFNAALDALLAHPSQPAPGYPASQPLNCFNLCRLREDVLHAAGFTDIFADVKAAESARALVLLPGVCAELDSHGSLAEQFGLALRGVFAGNIFDLGAAASAELHAAGGVSFAATRDQLLPRPWAVDDYDRVLALVAAAEQRTGTAAATAADSSAPAASEAAASASSASPAASFVPPGRPLLWRKAALFVDNAGPDVMLGMVPLARLLVKMGAEVLLMANRGATINDITAAELGPLLEAAAAAEPAGPLGWAVGSGRLRVVCSGSDMPVIDLAQLSEEAVAATADCDLIVLEGMGRAIETNLNCRLACDSLKLGMIKHPEVAALLGGRMYDCVCRYHPGATASAGEAMAQAVEVEVEVAGQGSGAGAAAGAV</sequence>
<dbReference type="Proteomes" id="UP000006906">
    <property type="component" value="Chromosome 13"/>
</dbReference>
<name>A8HSN7_CHLRE</name>
<dbReference type="InterPro" id="IPR002791">
    <property type="entry name" value="ARMT1-like_metal-bd"/>
</dbReference>
<comment type="cofactor">
    <cofactor evidence="1">
        <name>Mn(2+)</name>
        <dbReference type="ChEBI" id="CHEBI:29035"/>
    </cofactor>
</comment>
<comment type="cofactor">
    <cofactor evidence="2">
        <name>Ni(2+)</name>
        <dbReference type="ChEBI" id="CHEBI:49786"/>
    </cofactor>
</comment>
<dbReference type="InterPro" id="IPR036075">
    <property type="entry name" value="ARMT-1-like_metal-bd_sf"/>
</dbReference>
<evidence type="ECO:0000256" key="5">
    <source>
        <dbReference type="ARBA" id="ARBA00022801"/>
    </source>
</evidence>
<dbReference type="eggNOG" id="KOG4584">
    <property type="taxonomic scope" value="Eukaryota"/>
</dbReference>
<dbReference type="KEGG" id="cre:CHLRE_13g572500v5"/>
<dbReference type="OMA" id="KACTIPY"/>
<dbReference type="FunFam" id="1.20.1700.10:FF:000003">
    <property type="entry name" value="Pantothenate kinase 4"/>
    <property type="match status" value="1"/>
</dbReference>
<dbReference type="Gene3D" id="1.20.1700.10">
    <property type="entry name" value="AF1104-like"/>
    <property type="match status" value="1"/>
</dbReference>
<evidence type="ECO:0000256" key="1">
    <source>
        <dbReference type="ARBA" id="ARBA00001936"/>
    </source>
</evidence>
<dbReference type="GO" id="GO:0005829">
    <property type="term" value="C:cytosol"/>
    <property type="evidence" value="ECO:0000318"/>
    <property type="project" value="GO_Central"/>
</dbReference>
<dbReference type="GeneID" id="5719165"/>
<dbReference type="FunCoup" id="A8HSN7">
    <property type="interactions" value="869"/>
</dbReference>
<dbReference type="InterPro" id="IPR035073">
    <property type="entry name" value="At2g17340_3_helix_bundle"/>
</dbReference>
<dbReference type="RefSeq" id="XP_001693488.1">
    <property type="nucleotide sequence ID" value="XM_001693436.2"/>
</dbReference>
<dbReference type="SUPFAM" id="SSF111321">
    <property type="entry name" value="AF1104-like"/>
    <property type="match status" value="1"/>
</dbReference>
<keyword evidence="9" id="KW-1185">Reference proteome</keyword>
<dbReference type="Pfam" id="PF01937">
    <property type="entry name" value="ARMT1-like_dom"/>
    <property type="match status" value="2"/>
</dbReference>
<dbReference type="GO" id="GO:0016787">
    <property type="term" value="F:hydrolase activity"/>
    <property type="evidence" value="ECO:0007669"/>
    <property type="project" value="UniProtKB-KW"/>
</dbReference>
<dbReference type="Gramene" id="PNW73784">
    <property type="protein sequence ID" value="PNW73784"/>
    <property type="gene ID" value="CHLRE_13g572500v5"/>
</dbReference>
<dbReference type="STRING" id="3055.A8HSN7"/>
<dbReference type="InterPro" id="IPR004567">
    <property type="entry name" value="Type_II_PanK"/>
</dbReference>
<dbReference type="GO" id="GO:0046872">
    <property type="term" value="F:metal ion binding"/>
    <property type="evidence" value="ECO:0007669"/>
    <property type="project" value="UniProtKB-KW"/>
</dbReference>
<feature type="domain" description="Damage-control phosphatase ARMT1-like metal-binding" evidence="7">
    <location>
        <begin position="40"/>
        <end position="208"/>
    </location>
</feature>
<dbReference type="PaxDb" id="3055-EDP08742"/>
<gene>
    <name evidence="8" type="ORF">CHLRE_13g572500v5</name>
</gene>
<organism evidence="8 9">
    <name type="scientific">Chlamydomonas reinhardtii</name>
    <name type="common">Chlamydomonas smithii</name>
    <dbReference type="NCBI Taxonomy" id="3055"/>
    <lineage>
        <taxon>Eukaryota</taxon>
        <taxon>Viridiplantae</taxon>
        <taxon>Chlorophyta</taxon>
        <taxon>core chlorophytes</taxon>
        <taxon>Chlorophyceae</taxon>
        <taxon>CS clade</taxon>
        <taxon>Chlamydomonadales</taxon>
        <taxon>Chlamydomonadaceae</taxon>
        <taxon>Chlamydomonas</taxon>
    </lineage>
</organism>
<dbReference type="HOGENOM" id="CLU_039785_0_0_1"/>
<proteinExistence type="predicted"/>
<keyword evidence="4" id="KW-0479">Metal-binding</keyword>
<dbReference type="GO" id="GO:0015937">
    <property type="term" value="P:coenzyme A biosynthetic process"/>
    <property type="evidence" value="ECO:0000318"/>
    <property type="project" value="GO_Central"/>
</dbReference>
<evidence type="ECO:0000256" key="4">
    <source>
        <dbReference type="ARBA" id="ARBA00022723"/>
    </source>
</evidence>
<protein>
    <recommendedName>
        <fullName evidence="7">Damage-control phosphatase ARMT1-like metal-binding domain-containing protein</fullName>
    </recommendedName>
</protein>
<dbReference type="GO" id="GO:0005524">
    <property type="term" value="F:ATP binding"/>
    <property type="evidence" value="ECO:0007669"/>
    <property type="project" value="InterPro"/>
</dbReference>
<reference evidence="8 9" key="1">
    <citation type="journal article" date="2007" name="Science">
        <title>The Chlamydomonas genome reveals the evolution of key animal and plant functions.</title>
        <authorList>
            <person name="Merchant S.S."/>
            <person name="Prochnik S.E."/>
            <person name="Vallon O."/>
            <person name="Harris E.H."/>
            <person name="Karpowicz S.J."/>
            <person name="Witman G.B."/>
            <person name="Terry A."/>
            <person name="Salamov A."/>
            <person name="Fritz-Laylin L.K."/>
            <person name="Marechal-Drouard L."/>
            <person name="Marshall W.F."/>
            <person name="Qu L.H."/>
            <person name="Nelson D.R."/>
            <person name="Sanderfoot A.A."/>
            <person name="Spalding M.H."/>
            <person name="Kapitonov V.V."/>
            <person name="Ren Q."/>
            <person name="Ferris P."/>
            <person name="Lindquist E."/>
            <person name="Shapiro H."/>
            <person name="Lucas S.M."/>
            <person name="Grimwood J."/>
            <person name="Schmutz J."/>
            <person name="Cardol P."/>
            <person name="Cerutti H."/>
            <person name="Chanfreau G."/>
            <person name="Chen C.L."/>
            <person name="Cognat V."/>
            <person name="Croft M.T."/>
            <person name="Dent R."/>
            <person name="Dutcher S."/>
            <person name="Fernandez E."/>
            <person name="Fukuzawa H."/>
            <person name="Gonzalez-Ballester D."/>
            <person name="Gonzalez-Halphen D."/>
            <person name="Hallmann A."/>
            <person name="Hanikenne M."/>
            <person name="Hippler M."/>
            <person name="Inwood W."/>
            <person name="Jabbari K."/>
            <person name="Kalanon M."/>
            <person name="Kuras R."/>
            <person name="Lefebvre P.A."/>
            <person name="Lemaire S.D."/>
            <person name="Lobanov A.V."/>
            <person name="Lohr M."/>
            <person name="Manuell A."/>
            <person name="Meier I."/>
            <person name="Mets L."/>
            <person name="Mittag M."/>
            <person name="Mittelmeier T."/>
            <person name="Moroney J.V."/>
            <person name="Moseley J."/>
            <person name="Napoli C."/>
            <person name="Nedelcu A.M."/>
            <person name="Niyogi K."/>
            <person name="Novoselov S.V."/>
            <person name="Paulsen I.T."/>
            <person name="Pazour G."/>
            <person name="Purton S."/>
            <person name="Ral J.P."/>
            <person name="Riano-Pachon D.M."/>
            <person name="Riekhof W."/>
            <person name="Rymarquis L."/>
            <person name="Schroda M."/>
            <person name="Stern D."/>
            <person name="Umen J."/>
            <person name="Willows R."/>
            <person name="Wilson N."/>
            <person name="Zimmer S.L."/>
            <person name="Allmer J."/>
            <person name="Balk J."/>
            <person name="Bisova K."/>
            <person name="Chen C.J."/>
            <person name="Elias M."/>
            <person name="Gendler K."/>
            <person name="Hauser C."/>
            <person name="Lamb M.R."/>
            <person name="Ledford H."/>
            <person name="Long J.C."/>
            <person name="Minagawa J."/>
            <person name="Page M.D."/>
            <person name="Pan J."/>
            <person name="Pootakham W."/>
            <person name="Roje S."/>
            <person name="Rose A."/>
            <person name="Stahlberg E."/>
            <person name="Terauchi A.M."/>
            <person name="Yang P."/>
            <person name="Ball S."/>
            <person name="Bowler C."/>
            <person name="Dieckmann C.L."/>
            <person name="Gladyshev V.N."/>
            <person name="Green P."/>
            <person name="Jorgensen R."/>
            <person name="Mayfield S."/>
            <person name="Mueller-Roeber B."/>
            <person name="Rajamani S."/>
            <person name="Sayre R.T."/>
            <person name="Brokstein P."/>
            <person name="Dubchak I."/>
            <person name="Goodstein D."/>
            <person name="Hornick L."/>
            <person name="Huang Y.W."/>
            <person name="Jhaveri J."/>
            <person name="Luo Y."/>
            <person name="Martinez D."/>
            <person name="Ngau W.C."/>
            <person name="Otillar B."/>
            <person name="Poliakov A."/>
            <person name="Porter A."/>
            <person name="Szajkowski L."/>
            <person name="Werner G."/>
            <person name="Zhou K."/>
            <person name="Grigoriev I.V."/>
            <person name="Rokhsar D.S."/>
            <person name="Grossman A.R."/>
        </authorList>
    </citation>
    <scope>NUCLEOTIDE SEQUENCE [LARGE SCALE GENOMIC DNA]</scope>
    <source>
        <strain evidence="9">CC-503</strain>
    </source>
</reference>